<dbReference type="Gene3D" id="2.40.37.10">
    <property type="entry name" value="Lyase, Ornithine Decarboxylase, Chain A, domain 1"/>
    <property type="match status" value="1"/>
</dbReference>
<dbReference type="InterPro" id="IPR022643">
    <property type="entry name" value="De-COase2_C"/>
</dbReference>
<protein>
    <submittedName>
        <fullName evidence="5">Amino acid decarboxylase</fullName>
    </submittedName>
</protein>
<dbReference type="InterPro" id="IPR009006">
    <property type="entry name" value="Ala_racemase/Decarboxylase_C"/>
</dbReference>
<dbReference type="Pfam" id="PF00278">
    <property type="entry name" value="Orn_DAP_Arg_deC"/>
    <property type="match status" value="1"/>
</dbReference>
<feature type="domain" description="Orn/DAP/Arg decarboxylase 2 N-terminal" evidence="4">
    <location>
        <begin position="39"/>
        <end position="258"/>
    </location>
</feature>
<evidence type="ECO:0000313" key="5">
    <source>
        <dbReference type="EMBL" id="AVV37531.1"/>
    </source>
</evidence>
<dbReference type="Pfam" id="PF02784">
    <property type="entry name" value="Orn_Arg_deC_N"/>
    <property type="match status" value="1"/>
</dbReference>
<evidence type="ECO:0000259" key="3">
    <source>
        <dbReference type="Pfam" id="PF00278"/>
    </source>
</evidence>
<accession>A0AAN1NR10</accession>
<reference evidence="5 6" key="1">
    <citation type="journal article" date="2018" name="Int J Genomics">
        <title>Comparative Genomics Analysis of Plasmid pPV989-94 from a Clinical Isolate of Pantoea vagans PV989.</title>
        <authorList>
            <person name="Xu L."/>
            <person name="Yin M."/>
            <person name="Zhu T."/>
            <person name="Lu J."/>
            <person name="Bao Q."/>
        </authorList>
    </citation>
    <scope>NUCLEOTIDE SEQUENCE [LARGE SCALE GENOMIC DNA]</scope>
    <source>
        <strain evidence="5 6">PV989</strain>
    </source>
</reference>
<dbReference type="InterPro" id="IPR022644">
    <property type="entry name" value="De-COase2_N"/>
</dbReference>
<dbReference type="Proteomes" id="UP000241538">
    <property type="component" value="Chromosome"/>
</dbReference>
<evidence type="ECO:0000256" key="1">
    <source>
        <dbReference type="ARBA" id="ARBA00001933"/>
    </source>
</evidence>
<dbReference type="Gene3D" id="3.20.20.10">
    <property type="entry name" value="Alanine racemase"/>
    <property type="match status" value="1"/>
</dbReference>
<dbReference type="PANTHER" id="PTHR43727">
    <property type="entry name" value="DIAMINOPIMELATE DECARBOXYLASE"/>
    <property type="match status" value="1"/>
</dbReference>
<dbReference type="SUPFAM" id="SSF50621">
    <property type="entry name" value="Alanine racemase C-terminal domain-like"/>
    <property type="match status" value="1"/>
</dbReference>
<proteinExistence type="predicted"/>
<dbReference type="RefSeq" id="WP_051926485.1">
    <property type="nucleotide sequence ID" value="NZ_CP028349.1"/>
</dbReference>
<dbReference type="GO" id="GO:0009089">
    <property type="term" value="P:lysine biosynthetic process via diaminopimelate"/>
    <property type="evidence" value="ECO:0007669"/>
    <property type="project" value="TreeGrafter"/>
</dbReference>
<gene>
    <name evidence="5" type="ORF">C9381_10165</name>
</gene>
<sequence>MTTIISRIEEGLVTGKFVFDSPCYIYDPVQLRNNIHALEESIGTPVILSIKANPGTTLNLRLTDRNAGVEVASLNELNLVANSDKIYINNPSMDKNLMRAGIAAKAVFIIDSQQQLQQLIELSGNRPLQPVILRCNVGVVAALLPDAPAIRKDHFGMDLDSLIATAHFIRDHEKVQLKGFHLFGGSHTFHRFANVIAEAALALLPSIEAAYGGPIELVNLGGGFSEQWWQHQSLFPAYREWLARFPAHISLVHEAGRAAFSSCGVFMTTVVATKRVADQHYAICNGGMNQSFLLCQTENSFRKMRQPYRVRLKDRPLPDAESQQKTILVGSTCSRDDVIGHYAGEDIQPGDILLFDYCGAYYSTYTVNRFLGLKEAAQYVIS</sequence>
<dbReference type="InterPro" id="IPR029066">
    <property type="entry name" value="PLP-binding_barrel"/>
</dbReference>
<dbReference type="AlphaFoldDB" id="A0AAN1NR10"/>
<evidence type="ECO:0000259" key="4">
    <source>
        <dbReference type="Pfam" id="PF02784"/>
    </source>
</evidence>
<organism evidence="5 6">
    <name type="scientific">Pantoea vagans</name>
    <dbReference type="NCBI Taxonomy" id="470934"/>
    <lineage>
        <taxon>Bacteria</taxon>
        <taxon>Pseudomonadati</taxon>
        <taxon>Pseudomonadota</taxon>
        <taxon>Gammaproteobacteria</taxon>
        <taxon>Enterobacterales</taxon>
        <taxon>Erwiniaceae</taxon>
        <taxon>Pantoea</taxon>
    </lineage>
</organism>
<comment type="cofactor">
    <cofactor evidence="1">
        <name>pyridoxal 5'-phosphate</name>
        <dbReference type="ChEBI" id="CHEBI:597326"/>
    </cofactor>
</comment>
<dbReference type="GO" id="GO:0008836">
    <property type="term" value="F:diaminopimelate decarboxylase activity"/>
    <property type="evidence" value="ECO:0007669"/>
    <property type="project" value="TreeGrafter"/>
</dbReference>
<name>A0AAN1NR10_9GAMM</name>
<dbReference type="EMBL" id="CP028349">
    <property type="protein sequence ID" value="AVV37531.1"/>
    <property type="molecule type" value="Genomic_DNA"/>
</dbReference>
<evidence type="ECO:0000256" key="2">
    <source>
        <dbReference type="ARBA" id="ARBA00022898"/>
    </source>
</evidence>
<dbReference type="PANTHER" id="PTHR43727:SF2">
    <property type="entry name" value="GROUP IV DECARBOXYLASE"/>
    <property type="match status" value="1"/>
</dbReference>
<keyword evidence="2" id="KW-0663">Pyridoxal phosphate</keyword>
<feature type="domain" description="Orn/DAP/Arg decarboxylase 2 C-terminal" evidence="3">
    <location>
        <begin position="23"/>
        <end position="359"/>
    </location>
</feature>
<evidence type="ECO:0000313" key="6">
    <source>
        <dbReference type="Proteomes" id="UP000241538"/>
    </source>
</evidence>
<dbReference type="SUPFAM" id="SSF51419">
    <property type="entry name" value="PLP-binding barrel"/>
    <property type="match status" value="1"/>
</dbReference>